<comment type="caution">
    <text evidence="4">The sequence shown here is derived from an EMBL/GenBank/DDBJ whole genome shotgun (WGS) entry which is preliminary data.</text>
</comment>
<dbReference type="InterPro" id="IPR050197">
    <property type="entry name" value="Aldolase_class_II_sugar_metab"/>
</dbReference>
<protein>
    <submittedName>
        <fullName evidence="4">Class II aldolase/adducin family protein</fullName>
    </submittedName>
</protein>
<dbReference type="GO" id="GO:0016832">
    <property type="term" value="F:aldehyde-lyase activity"/>
    <property type="evidence" value="ECO:0007669"/>
    <property type="project" value="TreeGrafter"/>
</dbReference>
<dbReference type="GO" id="GO:0005829">
    <property type="term" value="C:cytosol"/>
    <property type="evidence" value="ECO:0007669"/>
    <property type="project" value="TreeGrafter"/>
</dbReference>
<evidence type="ECO:0000256" key="2">
    <source>
        <dbReference type="ARBA" id="ARBA00023239"/>
    </source>
</evidence>
<dbReference type="GO" id="GO:0019323">
    <property type="term" value="P:pentose catabolic process"/>
    <property type="evidence" value="ECO:0007669"/>
    <property type="project" value="TreeGrafter"/>
</dbReference>
<dbReference type="PANTHER" id="PTHR22789:SF0">
    <property type="entry name" value="3-OXO-TETRONATE 4-PHOSPHATE DECARBOXYLASE-RELATED"/>
    <property type="match status" value="1"/>
</dbReference>
<keyword evidence="1" id="KW-0479">Metal-binding</keyword>
<dbReference type="SUPFAM" id="SSF53639">
    <property type="entry name" value="AraD/HMP-PK domain-like"/>
    <property type="match status" value="1"/>
</dbReference>
<reference evidence="4" key="1">
    <citation type="journal article" date="2020" name="mSystems">
        <title>Genome- and Community-Level Interaction Insights into Carbon Utilization and Element Cycling Functions of Hydrothermarchaeota in Hydrothermal Sediment.</title>
        <authorList>
            <person name="Zhou Z."/>
            <person name="Liu Y."/>
            <person name="Xu W."/>
            <person name="Pan J."/>
            <person name="Luo Z.H."/>
            <person name="Li M."/>
        </authorList>
    </citation>
    <scope>NUCLEOTIDE SEQUENCE [LARGE SCALE GENOMIC DNA]</scope>
    <source>
        <strain evidence="4">SpSt-222</strain>
    </source>
</reference>
<dbReference type="SMART" id="SM01007">
    <property type="entry name" value="Aldolase_II"/>
    <property type="match status" value="1"/>
</dbReference>
<organism evidence="4">
    <name type="scientific">Thermomicrobium roseum</name>
    <dbReference type="NCBI Taxonomy" id="500"/>
    <lineage>
        <taxon>Bacteria</taxon>
        <taxon>Pseudomonadati</taxon>
        <taxon>Thermomicrobiota</taxon>
        <taxon>Thermomicrobia</taxon>
        <taxon>Thermomicrobiales</taxon>
        <taxon>Thermomicrobiaceae</taxon>
        <taxon>Thermomicrobium</taxon>
    </lineage>
</organism>
<dbReference type="Gene3D" id="3.40.225.10">
    <property type="entry name" value="Class II aldolase/adducin N-terminal domain"/>
    <property type="match status" value="1"/>
</dbReference>
<name>A0A7C1JNR0_THERO</name>
<proteinExistence type="predicted"/>
<evidence type="ECO:0000313" key="4">
    <source>
        <dbReference type="EMBL" id="HEF65663.1"/>
    </source>
</evidence>
<dbReference type="EMBL" id="DSJL01000011">
    <property type="protein sequence ID" value="HEF65663.1"/>
    <property type="molecule type" value="Genomic_DNA"/>
</dbReference>
<evidence type="ECO:0000259" key="3">
    <source>
        <dbReference type="SMART" id="SM01007"/>
    </source>
</evidence>
<feature type="domain" description="Class II aldolase/adducin N-terminal" evidence="3">
    <location>
        <begin position="7"/>
        <end position="186"/>
    </location>
</feature>
<gene>
    <name evidence="4" type="ORF">ENP47_08715</name>
</gene>
<accession>A0A7C1JNR0</accession>
<dbReference type="PANTHER" id="PTHR22789">
    <property type="entry name" value="FUCULOSE PHOSPHATE ALDOLASE"/>
    <property type="match status" value="1"/>
</dbReference>
<sequence length="236" mass="25908">MEMDLRELVAVACQVLALEGQDDYVWGHVSVRDPDGRGVWMKAAGLGFEEVTPSDVLLVDWDGTVLVGSGKRHSEYPIHTEIMRARSDVNAVVHTHPPHALAFAALGVPLRPISHEATVFVPPDIPRFTLTGDLITTPELGKQLADALGDRPAILLVHHGIVTVGPDVPTAVFRALLLERACHKQLLAMAAGGPHTWSSDAEALTKREHCYGPTQLSAAWELLVRRVERRRGERRR</sequence>
<dbReference type="InterPro" id="IPR036409">
    <property type="entry name" value="Aldolase_II/adducin_N_sf"/>
</dbReference>
<dbReference type="Pfam" id="PF00596">
    <property type="entry name" value="Aldolase_II"/>
    <property type="match status" value="1"/>
</dbReference>
<evidence type="ECO:0000256" key="1">
    <source>
        <dbReference type="ARBA" id="ARBA00022723"/>
    </source>
</evidence>
<dbReference type="GO" id="GO:0046872">
    <property type="term" value="F:metal ion binding"/>
    <property type="evidence" value="ECO:0007669"/>
    <property type="project" value="UniProtKB-KW"/>
</dbReference>
<dbReference type="AlphaFoldDB" id="A0A7C1JNR0"/>
<dbReference type="InterPro" id="IPR001303">
    <property type="entry name" value="Aldolase_II/adducin_N"/>
</dbReference>
<keyword evidence="2" id="KW-0456">Lyase</keyword>